<organism evidence="2 3">
    <name type="scientific">Ustilago bromivora</name>
    <dbReference type="NCBI Taxonomy" id="307758"/>
    <lineage>
        <taxon>Eukaryota</taxon>
        <taxon>Fungi</taxon>
        <taxon>Dikarya</taxon>
        <taxon>Basidiomycota</taxon>
        <taxon>Ustilaginomycotina</taxon>
        <taxon>Ustilaginomycetes</taxon>
        <taxon>Ustilaginales</taxon>
        <taxon>Ustilaginaceae</taxon>
        <taxon>Ustilago</taxon>
    </lineage>
</organism>
<protein>
    <submittedName>
        <fullName evidence="2">Uncharacterized protein</fullName>
    </submittedName>
</protein>
<reference evidence="3" key="1">
    <citation type="submission" date="2016-04" db="EMBL/GenBank/DDBJ databases">
        <authorList>
            <person name="Guldener U."/>
            <person name="Guldener U."/>
        </authorList>
    </citation>
    <scope>NUCLEOTIDE SEQUENCE [LARGE SCALE GENOMIC DNA]</scope>
    <source>
        <strain evidence="3">UB2112</strain>
    </source>
</reference>
<feature type="region of interest" description="Disordered" evidence="1">
    <location>
        <begin position="105"/>
        <end position="148"/>
    </location>
</feature>
<evidence type="ECO:0000256" key="1">
    <source>
        <dbReference type="SAM" id="MobiDB-lite"/>
    </source>
</evidence>
<evidence type="ECO:0000313" key="3">
    <source>
        <dbReference type="Proteomes" id="UP000179920"/>
    </source>
</evidence>
<feature type="region of interest" description="Disordered" evidence="1">
    <location>
        <begin position="487"/>
        <end position="510"/>
    </location>
</feature>
<accession>A0A1K0G194</accession>
<gene>
    <name evidence="2" type="ORF">UBRO_02540</name>
</gene>
<dbReference type="Proteomes" id="UP000179920">
    <property type="component" value="Chromosome IV"/>
</dbReference>
<sequence length="510" mass="56394">MQSINLPTSWPLPPTSAIASHLRQELHGLKHDVAQLTEKTEAAADRIALVLKRLRSQDEMGRSTSDDVVSHKSDLSETIRNHPFAEFSFHDFALMDIAQDVEVRSDPEGEHCPPPTLGENEAYKRGSARVAKPISPSSPALTQPGSSCESSSTFLSVTASLKDEIARTHQCEVVERRIRILVKQVKQTTSCHVSSLIARQIIAYMHFLNTDRLRRFIREHLDSIPPTCVGWYSFAGGCVDEALTRCSRVQQVNDPVYDGLVALVFIHFGIFDVDTTSSTSHGSKDEAGGVKLPPFAKLLNKTRTTKTARQGKGSGPAVSHYLKDVERSTSGAALSVETLVAVTELCLQGVLSETVLSDILVLFTLGDVENNFTVVPSDIELLRDFLHEGLLPRKAVIRAKFTSTHLILDLTAIVESMEKFEEVGKAEILRSTQRFTNRSTDSIESEEPEWINLDRMPCTTGTKWSQQSQTKGFLTSARVLRRLCRRDGSATRDKKPANMLDLLNGDTPTS</sequence>
<evidence type="ECO:0000313" key="2">
    <source>
        <dbReference type="EMBL" id="SAM80716.1"/>
    </source>
</evidence>
<feature type="compositionally biased region" description="Basic and acidic residues" evidence="1">
    <location>
        <begin position="487"/>
        <end position="496"/>
    </location>
</feature>
<dbReference type="AlphaFoldDB" id="A0A1K0G194"/>
<dbReference type="EMBL" id="LT558120">
    <property type="protein sequence ID" value="SAM80716.1"/>
    <property type="molecule type" value="Genomic_DNA"/>
</dbReference>
<feature type="compositionally biased region" description="Polar residues" evidence="1">
    <location>
        <begin position="135"/>
        <end position="148"/>
    </location>
</feature>
<proteinExistence type="predicted"/>
<name>A0A1K0G194_9BASI</name>
<dbReference type="OrthoDB" id="2543380at2759"/>